<evidence type="ECO:0000313" key="2">
    <source>
        <dbReference type="EMBL" id="KAK7495497.1"/>
    </source>
</evidence>
<dbReference type="Proteomes" id="UP001519460">
    <property type="component" value="Unassembled WGS sequence"/>
</dbReference>
<evidence type="ECO:0000256" key="1">
    <source>
        <dbReference type="SAM" id="MobiDB-lite"/>
    </source>
</evidence>
<gene>
    <name evidence="2" type="ORF">BaRGS_00013195</name>
</gene>
<proteinExistence type="predicted"/>
<organism evidence="2 3">
    <name type="scientific">Batillaria attramentaria</name>
    <dbReference type="NCBI Taxonomy" id="370345"/>
    <lineage>
        <taxon>Eukaryota</taxon>
        <taxon>Metazoa</taxon>
        <taxon>Spiralia</taxon>
        <taxon>Lophotrochozoa</taxon>
        <taxon>Mollusca</taxon>
        <taxon>Gastropoda</taxon>
        <taxon>Caenogastropoda</taxon>
        <taxon>Sorbeoconcha</taxon>
        <taxon>Cerithioidea</taxon>
        <taxon>Batillariidae</taxon>
        <taxon>Batillaria</taxon>
    </lineage>
</organism>
<feature type="region of interest" description="Disordered" evidence="1">
    <location>
        <begin position="22"/>
        <end position="46"/>
    </location>
</feature>
<name>A0ABD0L7P8_9CAEN</name>
<evidence type="ECO:0000313" key="3">
    <source>
        <dbReference type="Proteomes" id="UP001519460"/>
    </source>
</evidence>
<dbReference type="AlphaFoldDB" id="A0ABD0L7P8"/>
<accession>A0ABD0L7P8</accession>
<sequence length="183" mass="20381">MNVRIVIASRLRKIRQKARVNKCVTDWSQPSRSRKAKRGNSPTDPSIFSLSAFDKTNTTAQHHVVRIATSKTSEKEKLPTTVCDSAPDRQTNQRGLVFRCRAGPITATAGDVISSLREVLYRHHPPELFSVGDTERLLGPARCCEIWDDTRVIERRPESVSTRSSVLDVTPYLAQISGSLLGP</sequence>
<comment type="caution">
    <text evidence="2">The sequence shown here is derived from an EMBL/GenBank/DDBJ whole genome shotgun (WGS) entry which is preliminary data.</text>
</comment>
<dbReference type="EMBL" id="JACVVK020000074">
    <property type="protein sequence ID" value="KAK7495497.1"/>
    <property type="molecule type" value="Genomic_DNA"/>
</dbReference>
<reference evidence="2 3" key="1">
    <citation type="journal article" date="2023" name="Sci. Data">
        <title>Genome assembly of the Korean intertidal mud-creeper Batillaria attramentaria.</title>
        <authorList>
            <person name="Patra A.K."/>
            <person name="Ho P.T."/>
            <person name="Jun S."/>
            <person name="Lee S.J."/>
            <person name="Kim Y."/>
            <person name="Won Y.J."/>
        </authorList>
    </citation>
    <scope>NUCLEOTIDE SEQUENCE [LARGE SCALE GENOMIC DNA]</scope>
    <source>
        <strain evidence="2">Wonlab-2016</strain>
    </source>
</reference>
<protein>
    <submittedName>
        <fullName evidence="2">Uncharacterized protein</fullName>
    </submittedName>
</protein>
<keyword evidence="3" id="KW-1185">Reference proteome</keyword>